<gene>
    <name evidence="1" type="ORF">K431DRAFT_230103</name>
</gene>
<proteinExistence type="predicted"/>
<accession>A0A9P4Q3L7</accession>
<evidence type="ECO:0000313" key="2">
    <source>
        <dbReference type="Proteomes" id="UP000799441"/>
    </source>
</evidence>
<name>A0A9P4Q3L7_9PEZI</name>
<comment type="caution">
    <text evidence="1">The sequence shown here is derived from an EMBL/GenBank/DDBJ whole genome shotgun (WGS) entry which is preliminary data.</text>
</comment>
<sequence>MDSLHAEPQGERQKPRYSNIPQNVIEIARKVERVTFDPVKHLRFEDPAKITTLEEFGKGDVGISRNALTDPFSLFTEEAIQQMRAEIFSQAILEKYYCPTSPTSGLTRGHCPKDASFIYAAWTCPEVLEIVSKVAGVELIPAVDYDIGHVNLSFTSTGEETGIPPGEANSEATEFCESAFGWHTDSFPFVCVTMLSDCTNMVGGGTAIRTTNGQVLKARGPTLGTAVVMQGRHIEHQATPAVGGPERISMVTSFRPKSPLIKDETMLRGIRNISNTSVLYMQYTEYKLDNLEDRVRDELRKLRKVKEAESGFDVGQIRDWLVEQKAFIDNMLLEVH</sequence>
<keyword evidence="2" id="KW-1185">Reference proteome</keyword>
<dbReference type="AlphaFoldDB" id="A0A9P4Q3L7"/>
<evidence type="ECO:0008006" key="3">
    <source>
        <dbReference type="Google" id="ProtNLM"/>
    </source>
</evidence>
<reference evidence="1" key="1">
    <citation type="journal article" date="2020" name="Stud. Mycol.">
        <title>101 Dothideomycetes genomes: a test case for predicting lifestyles and emergence of pathogens.</title>
        <authorList>
            <person name="Haridas S."/>
            <person name="Albert R."/>
            <person name="Binder M."/>
            <person name="Bloem J."/>
            <person name="Labutti K."/>
            <person name="Salamov A."/>
            <person name="Andreopoulos B."/>
            <person name="Baker S."/>
            <person name="Barry K."/>
            <person name="Bills G."/>
            <person name="Bluhm B."/>
            <person name="Cannon C."/>
            <person name="Castanera R."/>
            <person name="Culley D."/>
            <person name="Daum C."/>
            <person name="Ezra D."/>
            <person name="Gonzalez J."/>
            <person name="Henrissat B."/>
            <person name="Kuo A."/>
            <person name="Liang C."/>
            <person name="Lipzen A."/>
            <person name="Lutzoni F."/>
            <person name="Magnuson J."/>
            <person name="Mondo S."/>
            <person name="Nolan M."/>
            <person name="Ohm R."/>
            <person name="Pangilinan J."/>
            <person name="Park H.-J."/>
            <person name="Ramirez L."/>
            <person name="Alfaro M."/>
            <person name="Sun H."/>
            <person name="Tritt A."/>
            <person name="Yoshinaga Y."/>
            <person name="Zwiers L.-H."/>
            <person name="Turgeon B."/>
            <person name="Goodwin S."/>
            <person name="Spatafora J."/>
            <person name="Crous P."/>
            <person name="Grigoriev I."/>
        </authorList>
    </citation>
    <scope>NUCLEOTIDE SEQUENCE</scope>
    <source>
        <strain evidence="1">CBS 116435</strain>
    </source>
</reference>
<dbReference type="Proteomes" id="UP000799441">
    <property type="component" value="Unassembled WGS sequence"/>
</dbReference>
<dbReference type="PANTHER" id="PTHR41677:SF1">
    <property type="entry name" value="FE2OG DIOXYGENASE DOMAIN-CONTAINING PROTEIN"/>
    <property type="match status" value="1"/>
</dbReference>
<dbReference type="EMBL" id="MU003820">
    <property type="protein sequence ID" value="KAF2718733.1"/>
    <property type="molecule type" value="Genomic_DNA"/>
</dbReference>
<evidence type="ECO:0000313" key="1">
    <source>
        <dbReference type="EMBL" id="KAF2718733.1"/>
    </source>
</evidence>
<organism evidence="1 2">
    <name type="scientific">Polychaeton citri CBS 116435</name>
    <dbReference type="NCBI Taxonomy" id="1314669"/>
    <lineage>
        <taxon>Eukaryota</taxon>
        <taxon>Fungi</taxon>
        <taxon>Dikarya</taxon>
        <taxon>Ascomycota</taxon>
        <taxon>Pezizomycotina</taxon>
        <taxon>Dothideomycetes</taxon>
        <taxon>Dothideomycetidae</taxon>
        <taxon>Capnodiales</taxon>
        <taxon>Capnodiaceae</taxon>
        <taxon>Polychaeton</taxon>
    </lineage>
</organism>
<protein>
    <recommendedName>
        <fullName evidence="3">Fe2OG dioxygenase domain-containing protein</fullName>
    </recommendedName>
</protein>
<dbReference type="PANTHER" id="PTHR41677">
    <property type="entry name" value="YALI0B19030P"/>
    <property type="match status" value="1"/>
</dbReference>
<dbReference type="OrthoDB" id="10256055at2759"/>